<reference evidence="3" key="1">
    <citation type="journal article" date="2011" name="Proc. Natl. Acad. Sci. U.S.A.">
        <title>Obligate biotrophy features unraveled by the genomic analysis of rust fungi.</title>
        <authorList>
            <person name="Duplessis S."/>
            <person name="Cuomo C.A."/>
            <person name="Lin Y.-C."/>
            <person name="Aerts A."/>
            <person name="Tisserant E."/>
            <person name="Veneault-Fourrey C."/>
            <person name="Joly D.L."/>
            <person name="Hacquard S."/>
            <person name="Amselem J."/>
            <person name="Cantarel B.L."/>
            <person name="Chiu R."/>
            <person name="Coutinho P.M."/>
            <person name="Feau N."/>
            <person name="Field M."/>
            <person name="Frey P."/>
            <person name="Gelhaye E."/>
            <person name="Goldberg J."/>
            <person name="Grabherr M.G."/>
            <person name="Kodira C.D."/>
            <person name="Kohler A."/>
            <person name="Kuees U."/>
            <person name="Lindquist E.A."/>
            <person name="Lucas S.M."/>
            <person name="Mago R."/>
            <person name="Mauceli E."/>
            <person name="Morin E."/>
            <person name="Murat C."/>
            <person name="Pangilinan J.L."/>
            <person name="Park R."/>
            <person name="Pearson M."/>
            <person name="Quesneville H."/>
            <person name="Rouhier N."/>
            <person name="Sakthikumar S."/>
            <person name="Salamov A.A."/>
            <person name="Schmutz J."/>
            <person name="Selles B."/>
            <person name="Shapiro H."/>
            <person name="Tanguay P."/>
            <person name="Tuskan G.A."/>
            <person name="Henrissat B."/>
            <person name="Van de Peer Y."/>
            <person name="Rouze P."/>
            <person name="Ellis J.G."/>
            <person name="Dodds P.N."/>
            <person name="Schein J.E."/>
            <person name="Zhong S."/>
            <person name="Hamelin R.C."/>
            <person name="Grigoriev I.V."/>
            <person name="Szabo L.J."/>
            <person name="Martin F."/>
        </authorList>
    </citation>
    <scope>NUCLEOTIDE SEQUENCE [LARGE SCALE GENOMIC DNA]</scope>
    <source>
        <strain evidence="3">98AG31 / pathotype 3-4-7</strain>
    </source>
</reference>
<feature type="compositionally biased region" description="Basic and acidic residues" evidence="1">
    <location>
        <begin position="65"/>
        <end position="76"/>
    </location>
</feature>
<dbReference type="InParanoid" id="F4RMT3"/>
<dbReference type="HOGENOM" id="CLU_2655011_0_0_1"/>
<protein>
    <submittedName>
        <fullName evidence="2">Uncharacterized protein</fullName>
    </submittedName>
</protein>
<dbReference type="GeneID" id="18934465"/>
<evidence type="ECO:0000313" key="3">
    <source>
        <dbReference type="Proteomes" id="UP000001072"/>
    </source>
</evidence>
<dbReference type="Proteomes" id="UP000001072">
    <property type="component" value="Unassembled WGS sequence"/>
</dbReference>
<accession>F4RMT3</accession>
<dbReference type="AlphaFoldDB" id="F4RMT3"/>
<organism evidence="3">
    <name type="scientific">Melampsora larici-populina (strain 98AG31 / pathotype 3-4-7)</name>
    <name type="common">Poplar leaf rust fungus</name>
    <dbReference type="NCBI Taxonomy" id="747676"/>
    <lineage>
        <taxon>Eukaryota</taxon>
        <taxon>Fungi</taxon>
        <taxon>Dikarya</taxon>
        <taxon>Basidiomycota</taxon>
        <taxon>Pucciniomycotina</taxon>
        <taxon>Pucciniomycetes</taxon>
        <taxon>Pucciniales</taxon>
        <taxon>Melampsoraceae</taxon>
        <taxon>Melampsora</taxon>
    </lineage>
</organism>
<proteinExistence type="predicted"/>
<dbReference type="EMBL" id="GL883109">
    <property type="protein sequence ID" value="EGG06165.1"/>
    <property type="molecule type" value="Genomic_DNA"/>
</dbReference>
<dbReference type="RefSeq" id="XP_007410403.1">
    <property type="nucleotide sequence ID" value="XM_007410341.1"/>
</dbReference>
<sequence>MVQEDCSPPFATADVERRTGPKRSRKAANKSVALQTDDSSAAAKQKATADKRKAAAAKGRQAAAESREQLKKLREE</sequence>
<gene>
    <name evidence="2" type="ORF">MELLADRAFT_87312</name>
</gene>
<dbReference type="VEuPathDB" id="FungiDB:MELLADRAFT_87312"/>
<evidence type="ECO:0000256" key="1">
    <source>
        <dbReference type="SAM" id="MobiDB-lite"/>
    </source>
</evidence>
<evidence type="ECO:0000313" key="2">
    <source>
        <dbReference type="EMBL" id="EGG06165.1"/>
    </source>
</evidence>
<dbReference type="KEGG" id="mlr:MELLADRAFT_87312"/>
<name>F4RMT3_MELLP</name>
<feature type="region of interest" description="Disordered" evidence="1">
    <location>
        <begin position="1"/>
        <end position="76"/>
    </location>
</feature>
<keyword evidence="3" id="KW-1185">Reference proteome</keyword>